<feature type="compositionally biased region" description="Polar residues" evidence="1">
    <location>
        <begin position="112"/>
        <end position="129"/>
    </location>
</feature>
<dbReference type="Proteomes" id="UP000620124">
    <property type="component" value="Unassembled WGS sequence"/>
</dbReference>
<dbReference type="AlphaFoldDB" id="A0A8H7CH64"/>
<keyword evidence="2" id="KW-1133">Transmembrane helix</keyword>
<proteinExistence type="predicted"/>
<evidence type="ECO:0000256" key="1">
    <source>
        <dbReference type="SAM" id="MobiDB-lite"/>
    </source>
</evidence>
<name>A0A8H7CH64_9AGAR</name>
<dbReference type="OrthoDB" id="3068023at2759"/>
<evidence type="ECO:0000256" key="2">
    <source>
        <dbReference type="SAM" id="Phobius"/>
    </source>
</evidence>
<feature type="transmembrane region" description="Helical" evidence="2">
    <location>
        <begin position="142"/>
        <end position="164"/>
    </location>
</feature>
<keyword evidence="4" id="KW-1185">Reference proteome</keyword>
<keyword evidence="2" id="KW-0812">Transmembrane</keyword>
<feature type="transmembrane region" description="Helical" evidence="2">
    <location>
        <begin position="69"/>
        <end position="91"/>
    </location>
</feature>
<dbReference type="EMBL" id="JACAZI010000023">
    <property type="protein sequence ID" value="KAF7336191.1"/>
    <property type="molecule type" value="Genomic_DNA"/>
</dbReference>
<comment type="caution">
    <text evidence="3">The sequence shown here is derived from an EMBL/GenBank/DDBJ whole genome shotgun (WGS) entry which is preliminary data.</text>
</comment>
<feature type="transmembrane region" description="Helical" evidence="2">
    <location>
        <begin position="16"/>
        <end position="37"/>
    </location>
</feature>
<evidence type="ECO:0000313" key="3">
    <source>
        <dbReference type="EMBL" id="KAF7336191.1"/>
    </source>
</evidence>
<evidence type="ECO:0000313" key="4">
    <source>
        <dbReference type="Proteomes" id="UP000620124"/>
    </source>
</evidence>
<sequence length="181" mass="20202">MLAVSSIFNSRIPRDFVILGIIFAFFGFIYTILVILYTRDHGDNFYPWFLNHPDVKNVQTRSSWTPATILFLPITWMAWAIISFLACLAALGVNALDQKYVHGNIGADPPANGTTETDNNGSSTLSANITMPYPDTPDTNSMSLHIAEFIGFTVLTVWSAVYVVKIYTEVRKCRVSRDGKV</sequence>
<organism evidence="3 4">
    <name type="scientific">Mycena venus</name>
    <dbReference type="NCBI Taxonomy" id="2733690"/>
    <lineage>
        <taxon>Eukaryota</taxon>
        <taxon>Fungi</taxon>
        <taxon>Dikarya</taxon>
        <taxon>Basidiomycota</taxon>
        <taxon>Agaricomycotina</taxon>
        <taxon>Agaricomycetes</taxon>
        <taxon>Agaricomycetidae</taxon>
        <taxon>Agaricales</taxon>
        <taxon>Marasmiineae</taxon>
        <taxon>Mycenaceae</taxon>
        <taxon>Mycena</taxon>
    </lineage>
</organism>
<reference evidence="3" key="1">
    <citation type="submission" date="2020-05" db="EMBL/GenBank/DDBJ databases">
        <title>Mycena genomes resolve the evolution of fungal bioluminescence.</title>
        <authorList>
            <person name="Tsai I.J."/>
        </authorList>
    </citation>
    <scope>NUCLEOTIDE SEQUENCE</scope>
    <source>
        <strain evidence="3">CCC161011</strain>
    </source>
</reference>
<keyword evidence="2" id="KW-0472">Membrane</keyword>
<gene>
    <name evidence="3" type="ORF">MVEN_02166700</name>
</gene>
<protein>
    <submittedName>
        <fullName evidence="3">Uncharacterized protein</fullName>
    </submittedName>
</protein>
<feature type="region of interest" description="Disordered" evidence="1">
    <location>
        <begin position="107"/>
        <end position="129"/>
    </location>
</feature>
<accession>A0A8H7CH64</accession>